<dbReference type="Proteomes" id="UP000252004">
    <property type="component" value="Chromosome"/>
</dbReference>
<dbReference type="GO" id="GO:0019290">
    <property type="term" value="P:siderophore biosynthetic process"/>
    <property type="evidence" value="ECO:0007669"/>
    <property type="project" value="InterPro"/>
</dbReference>
<proteinExistence type="predicted"/>
<dbReference type="InterPro" id="IPR019432">
    <property type="entry name" value="Acyltransferase_MbtK/IucB-like"/>
</dbReference>
<protein>
    <recommendedName>
        <fullName evidence="3">Lysine N-acyltransferase MbtK</fullName>
    </recommendedName>
    <alternativeName>
        <fullName evidence="4">Mycobactin synthase protein K</fullName>
    </alternativeName>
</protein>
<keyword evidence="8" id="KW-1185">Reference proteome</keyword>
<name>A0A344U207_9ACTN</name>
<dbReference type="InterPro" id="IPR016181">
    <property type="entry name" value="Acyl_CoA_acyltransferase"/>
</dbReference>
<dbReference type="EMBL" id="CP030862">
    <property type="protein sequence ID" value="AXE24928.1"/>
    <property type="molecule type" value="Genomic_DNA"/>
</dbReference>
<evidence type="ECO:0000256" key="4">
    <source>
        <dbReference type="ARBA" id="ARBA00031122"/>
    </source>
</evidence>
<evidence type="ECO:0000256" key="5">
    <source>
        <dbReference type="SAM" id="MobiDB-lite"/>
    </source>
</evidence>
<organism evidence="7 8">
    <name type="scientific">Streptomyces globosus</name>
    <dbReference type="NCBI Taxonomy" id="68209"/>
    <lineage>
        <taxon>Bacteria</taxon>
        <taxon>Bacillati</taxon>
        <taxon>Actinomycetota</taxon>
        <taxon>Actinomycetes</taxon>
        <taxon>Kitasatosporales</taxon>
        <taxon>Streptomycetaceae</taxon>
        <taxon>Streptomyces</taxon>
    </lineage>
</organism>
<dbReference type="RefSeq" id="WP_114056117.1">
    <property type="nucleotide sequence ID" value="NZ_CP030862.1"/>
</dbReference>
<evidence type="ECO:0000256" key="1">
    <source>
        <dbReference type="ARBA" id="ARBA00003818"/>
    </source>
</evidence>
<evidence type="ECO:0000256" key="2">
    <source>
        <dbReference type="ARBA" id="ARBA00005102"/>
    </source>
</evidence>
<comment type="function">
    <text evidence="1">Acyltransferase required for the direct transfer of medium- to long-chain fatty acyl moieties from a carrier protein (MbtL) on to the epsilon-amino group of lysine residue in the mycobactin core.</text>
</comment>
<dbReference type="SMART" id="SM01006">
    <property type="entry name" value="AlcB"/>
    <property type="match status" value="1"/>
</dbReference>
<feature type="domain" description="Acyltransferase MbtK/IucB-like conserved" evidence="6">
    <location>
        <begin position="28"/>
        <end position="76"/>
    </location>
</feature>
<evidence type="ECO:0000259" key="6">
    <source>
        <dbReference type="SMART" id="SM01006"/>
    </source>
</evidence>
<reference evidence="7 8" key="1">
    <citation type="submission" date="2018-01" db="EMBL/GenBank/DDBJ databases">
        <title>Draft genome Sequence of streptomyces globosus LZH-48.</title>
        <authorList>
            <person name="Ran K."/>
            <person name="Li Z."/>
            <person name="Wei S."/>
            <person name="Dong R."/>
        </authorList>
    </citation>
    <scope>NUCLEOTIDE SEQUENCE [LARGE SCALE GENOMIC DNA]</scope>
    <source>
        <strain evidence="7 8">LZH-48</strain>
    </source>
</reference>
<evidence type="ECO:0000313" key="7">
    <source>
        <dbReference type="EMBL" id="AXE24928.1"/>
    </source>
</evidence>
<dbReference type="GO" id="GO:0016410">
    <property type="term" value="F:N-acyltransferase activity"/>
    <property type="evidence" value="ECO:0007669"/>
    <property type="project" value="TreeGrafter"/>
</dbReference>
<evidence type="ECO:0000313" key="8">
    <source>
        <dbReference type="Proteomes" id="UP000252004"/>
    </source>
</evidence>
<dbReference type="OrthoDB" id="5177616at2"/>
<gene>
    <name evidence="7" type="ORF">C0216_17040</name>
</gene>
<dbReference type="UniPathway" id="UPA00011"/>
<accession>A0A344U207</accession>
<evidence type="ECO:0000256" key="3">
    <source>
        <dbReference type="ARBA" id="ARBA00020586"/>
    </source>
</evidence>
<comment type="pathway">
    <text evidence="2">Siderophore biosynthesis; mycobactin biosynthesis.</text>
</comment>
<dbReference type="PANTHER" id="PTHR31438:SF1">
    <property type="entry name" value="LYSINE N-ACYLTRANSFERASE C17G9.06C-RELATED"/>
    <property type="match status" value="1"/>
</dbReference>
<sequence>MPAAHRNATGLRPPDSRTAGGLGRIALRGVDPAADAALIHRWVSQERARFWGMGGADRERVREVYEDLDRRDTHHAFLALLDGVPAALFQSYDCAADRVSECYPVRPGDVGVHLLIGPPSGPPRPGHTAALLGAFLSYLWGLPGTRRLVADPDPANHRAVARLERTGFVRGPEVGLPGIDLPEVRIPAKRARLLFLDAPPRP</sequence>
<dbReference type="Pfam" id="PF13523">
    <property type="entry name" value="Acetyltransf_8"/>
    <property type="match status" value="1"/>
</dbReference>
<feature type="region of interest" description="Disordered" evidence="5">
    <location>
        <begin position="1"/>
        <end position="20"/>
    </location>
</feature>
<dbReference type="SUPFAM" id="SSF55729">
    <property type="entry name" value="Acyl-CoA N-acyltransferases (Nat)"/>
    <property type="match status" value="1"/>
</dbReference>
<dbReference type="PANTHER" id="PTHR31438">
    <property type="entry name" value="LYSINE N-ACYLTRANSFERASE C17G9.06C-RELATED"/>
    <property type="match status" value="1"/>
</dbReference>
<dbReference type="Gene3D" id="3.40.630.30">
    <property type="match status" value="1"/>
</dbReference>
<dbReference type="KEGG" id="sgz:C0216_17040"/>
<dbReference type="AlphaFoldDB" id="A0A344U207"/>